<evidence type="ECO:0000313" key="2">
    <source>
        <dbReference type="Proteomes" id="UP000189670"/>
    </source>
</evidence>
<comment type="caution">
    <text evidence="1">The sequence shown here is derived from an EMBL/GenBank/DDBJ whole genome shotgun (WGS) entry which is preliminary data.</text>
</comment>
<dbReference type="EMBL" id="ATBP01001334">
    <property type="protein sequence ID" value="ETR67536.1"/>
    <property type="molecule type" value="Genomic_DNA"/>
</dbReference>
<organism evidence="1 2">
    <name type="scientific">Candidatus Magnetoglobus multicellularis str. Araruama</name>
    <dbReference type="NCBI Taxonomy" id="890399"/>
    <lineage>
        <taxon>Bacteria</taxon>
        <taxon>Pseudomonadati</taxon>
        <taxon>Thermodesulfobacteriota</taxon>
        <taxon>Desulfobacteria</taxon>
        <taxon>Desulfobacterales</taxon>
        <taxon>Desulfobacteraceae</taxon>
        <taxon>Candidatus Magnetoglobus</taxon>
    </lineage>
</organism>
<accession>A0A1V1NYF3</accession>
<sequence length="88" mass="10193">MRKTIRSKEACKILGFKEDRAVRLAMDRGVIEFKQITVQKIERKPYLDSVLAYAELRKQGKNIRSVKNVANKTAKTLELIKKMSQINN</sequence>
<name>A0A1V1NYF3_9BACT</name>
<dbReference type="AlphaFoldDB" id="A0A1V1NYF3"/>
<proteinExistence type="predicted"/>
<evidence type="ECO:0000313" key="1">
    <source>
        <dbReference type="EMBL" id="ETR67536.1"/>
    </source>
</evidence>
<protein>
    <submittedName>
        <fullName evidence="1">Uncharacterized protein</fullName>
    </submittedName>
</protein>
<gene>
    <name evidence="1" type="ORF">OMM_11492</name>
</gene>
<dbReference type="Proteomes" id="UP000189670">
    <property type="component" value="Unassembled WGS sequence"/>
</dbReference>
<reference evidence="2" key="1">
    <citation type="submission" date="2012-11" db="EMBL/GenBank/DDBJ databases">
        <authorList>
            <person name="Lucero-Rivera Y.E."/>
            <person name="Tovar-Ramirez D."/>
        </authorList>
    </citation>
    <scope>NUCLEOTIDE SEQUENCE [LARGE SCALE GENOMIC DNA]</scope>
    <source>
        <strain evidence="2">Araruama</strain>
    </source>
</reference>